<dbReference type="SUPFAM" id="SSF57716">
    <property type="entry name" value="Glucocorticoid receptor-like (DNA-binding domain)"/>
    <property type="match status" value="1"/>
</dbReference>
<comment type="caution">
    <text evidence="6">The sequence shown here is derived from an EMBL/GenBank/DDBJ whole genome shotgun (WGS) entry which is preliminary data.</text>
</comment>
<name>A0A2C6KHY2_9APIC</name>
<dbReference type="Proteomes" id="UP000221165">
    <property type="component" value="Unassembled WGS sequence"/>
</dbReference>
<proteinExistence type="inferred from homology"/>
<keyword evidence="3" id="KW-0687">Ribonucleoprotein</keyword>
<dbReference type="OrthoDB" id="1727108at2759"/>
<feature type="region of interest" description="Disordered" evidence="4">
    <location>
        <begin position="67"/>
        <end position="160"/>
    </location>
</feature>
<evidence type="ECO:0000256" key="4">
    <source>
        <dbReference type="SAM" id="MobiDB-lite"/>
    </source>
</evidence>
<evidence type="ECO:0000313" key="6">
    <source>
        <dbReference type="EMBL" id="PHJ16122.1"/>
    </source>
</evidence>
<dbReference type="AlphaFoldDB" id="A0A2C6KHY2"/>
<dbReference type="GO" id="GO:0003735">
    <property type="term" value="F:structural constituent of ribosome"/>
    <property type="evidence" value="ECO:0007669"/>
    <property type="project" value="InterPro"/>
</dbReference>
<evidence type="ECO:0000256" key="3">
    <source>
        <dbReference type="ARBA" id="ARBA00023274"/>
    </source>
</evidence>
<dbReference type="PANTHER" id="PTHR10792:SF1">
    <property type="entry name" value="RIBOSOMAL PROTEIN L24"/>
    <property type="match status" value="1"/>
</dbReference>
<evidence type="ECO:0000259" key="5">
    <source>
        <dbReference type="Pfam" id="PF01246"/>
    </source>
</evidence>
<dbReference type="Pfam" id="PF01246">
    <property type="entry name" value="Ribosomal_L24e"/>
    <property type="match status" value="1"/>
</dbReference>
<dbReference type="PANTHER" id="PTHR10792">
    <property type="entry name" value="60S RIBOSOMAL PROTEIN L24"/>
    <property type="match status" value="1"/>
</dbReference>
<organism evidence="6 7">
    <name type="scientific">Cystoisospora suis</name>
    <dbReference type="NCBI Taxonomy" id="483139"/>
    <lineage>
        <taxon>Eukaryota</taxon>
        <taxon>Sar</taxon>
        <taxon>Alveolata</taxon>
        <taxon>Apicomplexa</taxon>
        <taxon>Conoidasida</taxon>
        <taxon>Coccidia</taxon>
        <taxon>Eucoccidiorida</taxon>
        <taxon>Eimeriorina</taxon>
        <taxon>Sarcocystidae</taxon>
        <taxon>Cystoisospora</taxon>
    </lineage>
</organism>
<dbReference type="InterPro" id="IPR000988">
    <property type="entry name" value="Ribosomal_eL24-rel_N"/>
</dbReference>
<dbReference type="InterPro" id="IPR056366">
    <property type="entry name" value="Ribosomal_eL24"/>
</dbReference>
<feature type="compositionally biased region" description="Polar residues" evidence="4">
    <location>
        <begin position="147"/>
        <end position="160"/>
    </location>
</feature>
<dbReference type="GeneID" id="94433384"/>
<dbReference type="EMBL" id="MIGC01006606">
    <property type="protein sequence ID" value="PHJ16122.1"/>
    <property type="molecule type" value="Genomic_DNA"/>
</dbReference>
<dbReference type="CDD" id="cd00472">
    <property type="entry name" value="Ribosomal_L24e_L24"/>
    <property type="match status" value="1"/>
</dbReference>
<keyword evidence="7" id="KW-1185">Reference proteome</keyword>
<comment type="similarity">
    <text evidence="1">Belongs to the eukaryotic ribosomal protein eL24 family.</text>
</comment>
<gene>
    <name evidence="6" type="ORF">CSUI_010067</name>
</gene>
<dbReference type="RefSeq" id="XP_067917853.1">
    <property type="nucleotide sequence ID" value="XM_068070173.1"/>
</dbReference>
<dbReference type="GO" id="GO:0002181">
    <property type="term" value="P:cytoplasmic translation"/>
    <property type="evidence" value="ECO:0007669"/>
    <property type="project" value="TreeGrafter"/>
</dbReference>
<keyword evidence="2 6" id="KW-0689">Ribosomal protein</keyword>
<dbReference type="Gene3D" id="2.30.170.20">
    <property type="entry name" value="Ribosomal protein L24e"/>
    <property type="match status" value="1"/>
</dbReference>
<dbReference type="InterPro" id="IPR038630">
    <property type="entry name" value="L24e/L24_sf"/>
</dbReference>
<evidence type="ECO:0000313" key="7">
    <source>
        <dbReference type="Proteomes" id="UP000221165"/>
    </source>
</evidence>
<evidence type="ECO:0000256" key="2">
    <source>
        <dbReference type="ARBA" id="ARBA00022980"/>
    </source>
</evidence>
<accession>A0A2C6KHY2</accession>
<feature type="domain" description="Large ribosomal subunit protein eL24-related N-terminal" evidence="5">
    <location>
        <begin position="9"/>
        <end position="71"/>
    </location>
</feature>
<dbReference type="FunFam" id="2.30.170.20:FF:000003">
    <property type="entry name" value="60S ribosomal protein L24"/>
    <property type="match status" value="1"/>
</dbReference>
<sequence>MSGVKTTIKTDLCSFSEYRIYPGRGQRFVARDGKVHTFIHRKEASLFKQRIKPVKLHWTLVWRRMNKKGGKDAVSKRRTRKSTKTVQKAIVGLSLEDIKRTRAQKPDASKAKTTAAVKDAKEKAKKKPASGTRPPRQTGPAQKVQIPKQQKQATNMQRRK</sequence>
<dbReference type="Gene3D" id="6.10.250.1270">
    <property type="match status" value="1"/>
</dbReference>
<feature type="compositionally biased region" description="Basic and acidic residues" evidence="4">
    <location>
        <begin position="96"/>
        <end position="110"/>
    </location>
</feature>
<dbReference type="GO" id="GO:0022625">
    <property type="term" value="C:cytosolic large ribosomal subunit"/>
    <property type="evidence" value="ECO:0007669"/>
    <property type="project" value="TreeGrafter"/>
</dbReference>
<evidence type="ECO:0000256" key="1">
    <source>
        <dbReference type="ARBA" id="ARBA00005647"/>
    </source>
</evidence>
<dbReference type="VEuPathDB" id="ToxoDB:CSUI_010067"/>
<protein>
    <submittedName>
        <fullName evidence="6">60s ribosomal protein</fullName>
    </submittedName>
</protein>
<dbReference type="GO" id="GO:0003729">
    <property type="term" value="F:mRNA binding"/>
    <property type="evidence" value="ECO:0007669"/>
    <property type="project" value="TreeGrafter"/>
</dbReference>
<reference evidence="6 7" key="1">
    <citation type="journal article" date="2017" name="Int. J. Parasitol.">
        <title>The genome of the protozoan parasite Cystoisospora suis and a reverse vaccinology approach to identify vaccine candidates.</title>
        <authorList>
            <person name="Palmieri N."/>
            <person name="Shrestha A."/>
            <person name="Ruttkowski B."/>
            <person name="Beck T."/>
            <person name="Vogl C."/>
            <person name="Tomley F."/>
            <person name="Blake D.P."/>
            <person name="Joachim A."/>
        </authorList>
    </citation>
    <scope>NUCLEOTIDE SEQUENCE [LARGE SCALE GENOMIC DNA]</scope>
    <source>
        <strain evidence="6 7">Wien I</strain>
    </source>
</reference>